<dbReference type="InterPro" id="IPR033942">
    <property type="entry name" value="IMPase"/>
</dbReference>
<protein>
    <recommendedName>
        <fullName evidence="8">Inositol-1-monophosphatase</fullName>
        <ecNumber evidence="8">3.1.3.25</ecNumber>
    </recommendedName>
</protein>
<evidence type="ECO:0000256" key="6">
    <source>
        <dbReference type="ARBA" id="ARBA00022842"/>
    </source>
</evidence>
<comment type="cofactor">
    <cofactor evidence="2 7 8">
        <name>Mg(2+)</name>
        <dbReference type="ChEBI" id="CHEBI:18420"/>
    </cofactor>
</comment>
<dbReference type="PANTHER" id="PTHR20854:SF4">
    <property type="entry name" value="INOSITOL-1-MONOPHOSPHATASE-RELATED"/>
    <property type="match status" value="1"/>
</dbReference>
<dbReference type="FunFam" id="3.30.540.10:FF:000003">
    <property type="entry name" value="Inositol-1-monophosphatase"/>
    <property type="match status" value="1"/>
</dbReference>
<evidence type="ECO:0000256" key="1">
    <source>
        <dbReference type="ARBA" id="ARBA00001033"/>
    </source>
</evidence>
<dbReference type="FunFam" id="3.40.190.80:FF:000002">
    <property type="entry name" value="Inositol-1-monophosphatase"/>
    <property type="match status" value="1"/>
</dbReference>
<feature type="binding site" evidence="7">
    <location>
        <position position="67"/>
    </location>
    <ligand>
        <name>Mg(2+)</name>
        <dbReference type="ChEBI" id="CHEBI:18420"/>
        <label>1</label>
        <note>catalytic</note>
    </ligand>
</feature>
<dbReference type="GO" id="GO:0006020">
    <property type="term" value="P:inositol metabolic process"/>
    <property type="evidence" value="ECO:0007669"/>
    <property type="project" value="TreeGrafter"/>
</dbReference>
<dbReference type="PROSITE" id="PS00630">
    <property type="entry name" value="IMP_2"/>
    <property type="match status" value="1"/>
</dbReference>
<dbReference type="Proteomes" id="UP000014977">
    <property type="component" value="Unassembled WGS sequence"/>
</dbReference>
<reference evidence="9 10" key="1">
    <citation type="journal article" date="2013" name="Genome Announc.">
        <title>Draft genome sequences for three mercury-methylating, sulfate-reducing bacteria.</title>
        <authorList>
            <person name="Brown S.D."/>
            <person name="Hurt R.A.Jr."/>
            <person name="Gilmour C.C."/>
            <person name="Elias D.A."/>
        </authorList>
    </citation>
    <scope>NUCLEOTIDE SEQUENCE [LARGE SCALE GENOMIC DNA]</scope>
    <source>
        <strain evidence="9 10">DSM 2059</strain>
    </source>
</reference>
<evidence type="ECO:0000256" key="3">
    <source>
        <dbReference type="ARBA" id="ARBA00009759"/>
    </source>
</evidence>
<dbReference type="GO" id="GO:0046854">
    <property type="term" value="P:phosphatidylinositol phosphate biosynthetic process"/>
    <property type="evidence" value="ECO:0007669"/>
    <property type="project" value="InterPro"/>
</dbReference>
<dbReference type="Gene3D" id="3.40.190.80">
    <property type="match status" value="1"/>
</dbReference>
<keyword evidence="4 7" id="KW-0479">Metal-binding</keyword>
<evidence type="ECO:0000256" key="8">
    <source>
        <dbReference type="RuleBase" id="RU364068"/>
    </source>
</evidence>
<accession>S7TPT3</accession>
<dbReference type="PATRIC" id="fig|1121405.3.peg.2764"/>
<feature type="binding site" evidence="7">
    <location>
        <position position="83"/>
    </location>
    <ligand>
        <name>Mg(2+)</name>
        <dbReference type="ChEBI" id="CHEBI:18420"/>
        <label>1</label>
        <note>catalytic</note>
    </ligand>
</feature>
<dbReference type="Gene3D" id="3.30.540.10">
    <property type="entry name" value="Fructose-1,6-Bisphosphatase, subunit A, domain 1"/>
    <property type="match status" value="1"/>
</dbReference>
<dbReference type="STRING" id="897.B2D07_05365"/>
<dbReference type="EC" id="3.1.3.25" evidence="8"/>
<evidence type="ECO:0000313" key="10">
    <source>
        <dbReference type="Proteomes" id="UP000014977"/>
    </source>
</evidence>
<dbReference type="eggNOG" id="COG0483">
    <property type="taxonomic scope" value="Bacteria"/>
</dbReference>
<evidence type="ECO:0000256" key="4">
    <source>
        <dbReference type="ARBA" id="ARBA00022723"/>
    </source>
</evidence>
<keyword evidence="10" id="KW-1185">Reference proteome</keyword>
<dbReference type="GO" id="GO:0046872">
    <property type="term" value="F:metal ion binding"/>
    <property type="evidence" value="ECO:0007669"/>
    <property type="project" value="UniProtKB-KW"/>
</dbReference>
<feature type="binding site" evidence="7">
    <location>
        <position position="85"/>
    </location>
    <ligand>
        <name>Mg(2+)</name>
        <dbReference type="ChEBI" id="CHEBI:18420"/>
        <label>1</label>
        <note>catalytic</note>
    </ligand>
</feature>
<dbReference type="InterPro" id="IPR022337">
    <property type="entry name" value="Inositol_monophosphatase_SuhB"/>
</dbReference>
<dbReference type="OrthoDB" id="9785695at2"/>
<gene>
    <name evidence="9" type="ORF">dsmv_0371</name>
</gene>
<dbReference type="GO" id="GO:0008934">
    <property type="term" value="F:inositol monophosphate 1-phosphatase activity"/>
    <property type="evidence" value="ECO:0007669"/>
    <property type="project" value="InterPro"/>
</dbReference>
<evidence type="ECO:0000256" key="7">
    <source>
        <dbReference type="PIRSR" id="PIRSR600760-2"/>
    </source>
</evidence>
<keyword evidence="5 8" id="KW-0378">Hydrolase</keyword>
<evidence type="ECO:0000256" key="2">
    <source>
        <dbReference type="ARBA" id="ARBA00001946"/>
    </source>
</evidence>
<evidence type="ECO:0000313" key="9">
    <source>
        <dbReference type="EMBL" id="EPR38961.1"/>
    </source>
</evidence>
<comment type="similarity">
    <text evidence="3 8">Belongs to the inositol monophosphatase superfamily.</text>
</comment>
<comment type="caution">
    <text evidence="9">The sequence shown here is derived from an EMBL/GenBank/DDBJ whole genome shotgun (WGS) entry which is preliminary data.</text>
</comment>
<dbReference type="Pfam" id="PF00459">
    <property type="entry name" value="Inositol_P"/>
    <property type="match status" value="1"/>
</dbReference>
<name>S7TPT3_DESML</name>
<dbReference type="SUPFAM" id="SSF56655">
    <property type="entry name" value="Carbohydrate phosphatase"/>
    <property type="match status" value="1"/>
</dbReference>
<feature type="binding site" evidence="7">
    <location>
        <position position="211"/>
    </location>
    <ligand>
        <name>Mg(2+)</name>
        <dbReference type="ChEBI" id="CHEBI:18420"/>
        <label>1</label>
        <note>catalytic</note>
    </ligand>
</feature>
<comment type="catalytic activity">
    <reaction evidence="1 8">
        <text>a myo-inositol phosphate + H2O = myo-inositol + phosphate</text>
        <dbReference type="Rhea" id="RHEA:24056"/>
        <dbReference type="ChEBI" id="CHEBI:15377"/>
        <dbReference type="ChEBI" id="CHEBI:17268"/>
        <dbReference type="ChEBI" id="CHEBI:43474"/>
        <dbReference type="ChEBI" id="CHEBI:84139"/>
        <dbReference type="EC" id="3.1.3.25"/>
    </reaction>
</comment>
<dbReference type="PANTHER" id="PTHR20854">
    <property type="entry name" value="INOSITOL MONOPHOSPHATASE"/>
    <property type="match status" value="1"/>
</dbReference>
<proteinExistence type="inferred from homology"/>
<dbReference type="GO" id="GO:0007165">
    <property type="term" value="P:signal transduction"/>
    <property type="evidence" value="ECO:0007669"/>
    <property type="project" value="TreeGrafter"/>
</dbReference>
<dbReference type="PRINTS" id="PR00377">
    <property type="entry name" value="IMPHPHTASES"/>
</dbReference>
<evidence type="ECO:0000256" key="5">
    <source>
        <dbReference type="ARBA" id="ARBA00022801"/>
    </source>
</evidence>
<dbReference type="InterPro" id="IPR020583">
    <property type="entry name" value="Inositol_monoP_metal-BS"/>
</dbReference>
<dbReference type="PROSITE" id="PS00629">
    <property type="entry name" value="IMP_1"/>
    <property type="match status" value="1"/>
</dbReference>
<organism evidence="9 10">
    <name type="scientific">Desulfococcus multivorans DSM 2059</name>
    <dbReference type="NCBI Taxonomy" id="1121405"/>
    <lineage>
        <taxon>Bacteria</taxon>
        <taxon>Pseudomonadati</taxon>
        <taxon>Thermodesulfobacteriota</taxon>
        <taxon>Desulfobacteria</taxon>
        <taxon>Desulfobacterales</taxon>
        <taxon>Desulfococcaceae</taxon>
        <taxon>Desulfococcus</taxon>
    </lineage>
</organism>
<dbReference type="PRINTS" id="PR01959">
    <property type="entry name" value="SBIMPHPHTASE"/>
</dbReference>
<dbReference type="RefSeq" id="WP_020877033.1">
    <property type="nucleotide sequence ID" value="NZ_ATHJ01000094.1"/>
</dbReference>
<dbReference type="AlphaFoldDB" id="S7TPT3"/>
<sequence>MDLENIKRVGVAAALSGGAVLRSYLGNLSAIEKKGAIDLVTEADIGSEKTIIQTIRQHFPDHAILAEESGTDPGMPEYRWIIDPLDGTTNFAHQLPIFAVSIAFSYRDEISVGIVVNPISGELFTAVRGQGALLNGRPIHVSDSLSVSESLLVTGFPYNFGDILESVVERFRSCLTASRGVRRLGAAALDLCFVACGRFDGFWEENLKPWDTAAGMLIVTEAGGRVTDFKGGKYGVGDREILATNGCIHRELMSLLELKEKL</sequence>
<feature type="binding site" evidence="7">
    <location>
        <position position="86"/>
    </location>
    <ligand>
        <name>Mg(2+)</name>
        <dbReference type="ChEBI" id="CHEBI:18420"/>
        <label>1</label>
        <note>catalytic</note>
    </ligand>
</feature>
<keyword evidence="6 7" id="KW-0460">Magnesium</keyword>
<dbReference type="CDD" id="cd01639">
    <property type="entry name" value="IMPase"/>
    <property type="match status" value="1"/>
</dbReference>
<dbReference type="InterPro" id="IPR020550">
    <property type="entry name" value="Inositol_monophosphatase_CS"/>
</dbReference>
<dbReference type="EMBL" id="ATHJ01000094">
    <property type="protein sequence ID" value="EPR38961.1"/>
    <property type="molecule type" value="Genomic_DNA"/>
</dbReference>
<dbReference type="InterPro" id="IPR000760">
    <property type="entry name" value="Inositol_monophosphatase-like"/>
</dbReference>